<proteinExistence type="inferred from homology"/>
<organism evidence="3 4">
    <name type="scientific">Thalassococcus arenae</name>
    <dbReference type="NCBI Taxonomy" id="2851652"/>
    <lineage>
        <taxon>Bacteria</taxon>
        <taxon>Pseudomonadati</taxon>
        <taxon>Pseudomonadota</taxon>
        <taxon>Alphaproteobacteria</taxon>
        <taxon>Rhodobacterales</taxon>
        <taxon>Roseobacteraceae</taxon>
        <taxon>Thalassococcus</taxon>
    </lineage>
</organism>
<dbReference type="Pfam" id="PF00582">
    <property type="entry name" value="Usp"/>
    <property type="match status" value="1"/>
</dbReference>
<accession>A0ABS6N872</accession>
<evidence type="ECO:0000256" key="1">
    <source>
        <dbReference type="ARBA" id="ARBA00008791"/>
    </source>
</evidence>
<dbReference type="Proteomes" id="UP001166293">
    <property type="component" value="Unassembled WGS sequence"/>
</dbReference>
<dbReference type="InterPro" id="IPR006016">
    <property type="entry name" value="UspA"/>
</dbReference>
<evidence type="ECO:0000313" key="3">
    <source>
        <dbReference type="EMBL" id="MBV2359998.1"/>
    </source>
</evidence>
<dbReference type="CDD" id="cd00293">
    <property type="entry name" value="USP-like"/>
    <property type="match status" value="1"/>
</dbReference>
<comment type="caution">
    <text evidence="3">The sequence shown here is derived from an EMBL/GenBank/DDBJ whole genome shotgun (WGS) entry which is preliminary data.</text>
</comment>
<feature type="domain" description="UspA" evidence="2">
    <location>
        <begin position="1"/>
        <end position="136"/>
    </location>
</feature>
<comment type="similarity">
    <text evidence="1">Belongs to the universal stress protein A family.</text>
</comment>
<reference evidence="3" key="1">
    <citation type="submission" date="2021-06" db="EMBL/GenBank/DDBJ databases">
        <title>Thalassococcus sp. CAU 1522 isolated from sea sand, Republic of Korea.</title>
        <authorList>
            <person name="Kim W."/>
        </authorList>
    </citation>
    <scope>NUCLEOTIDE SEQUENCE</scope>
    <source>
        <strain evidence="3">CAU 1522</strain>
    </source>
</reference>
<evidence type="ECO:0000259" key="2">
    <source>
        <dbReference type="Pfam" id="PF00582"/>
    </source>
</evidence>
<sequence>MYRNILVPIAFDTDETKAKTAMAAAKLLASDDAKITLLHVMEQIPGYAISYMPKDYITQSRTAIVEELDAMAATLDNAQGVVVDGHSGRTILDWADEHKVDLIVIASHRPGMQDMLLGSTATQVVRHARCAVHVLR</sequence>
<evidence type="ECO:0000313" key="4">
    <source>
        <dbReference type="Proteomes" id="UP001166293"/>
    </source>
</evidence>
<gene>
    <name evidence="3" type="ORF">KUH32_09440</name>
</gene>
<dbReference type="PANTHER" id="PTHR46268:SF6">
    <property type="entry name" value="UNIVERSAL STRESS PROTEIN UP12"/>
    <property type="match status" value="1"/>
</dbReference>
<name>A0ABS6N872_9RHOB</name>
<keyword evidence="4" id="KW-1185">Reference proteome</keyword>
<dbReference type="RefSeq" id="WP_217777778.1">
    <property type="nucleotide sequence ID" value="NZ_JAHRWL010000001.1"/>
</dbReference>
<protein>
    <submittedName>
        <fullName evidence="3">Universal stress protein</fullName>
    </submittedName>
</protein>
<dbReference type="EMBL" id="JAHRWL010000001">
    <property type="protein sequence ID" value="MBV2359998.1"/>
    <property type="molecule type" value="Genomic_DNA"/>
</dbReference>
<dbReference type="PANTHER" id="PTHR46268">
    <property type="entry name" value="STRESS RESPONSE PROTEIN NHAX"/>
    <property type="match status" value="1"/>
</dbReference>